<dbReference type="AlphaFoldDB" id="A0A340YDU9"/>
<evidence type="ECO:0000256" key="1">
    <source>
        <dbReference type="ARBA" id="ARBA00022734"/>
    </source>
</evidence>
<name>A0A340YDU9_LIPVE</name>
<dbReference type="GeneID" id="103083935"/>
<evidence type="ECO:0000259" key="3">
    <source>
        <dbReference type="PROSITE" id="PS51304"/>
    </source>
</evidence>
<reference evidence="5" key="1">
    <citation type="submission" date="2025-08" db="UniProtKB">
        <authorList>
            <consortium name="RefSeq"/>
        </authorList>
    </citation>
    <scope>IDENTIFICATION</scope>
</reference>
<gene>
    <name evidence="5" type="primary">LGALS7</name>
</gene>
<dbReference type="GO" id="GO:0030246">
    <property type="term" value="F:carbohydrate binding"/>
    <property type="evidence" value="ECO:0007669"/>
    <property type="project" value="UniProtKB-UniRule"/>
</dbReference>
<keyword evidence="4" id="KW-1185">Reference proteome</keyword>
<dbReference type="PANTHER" id="PTHR11346:SF107">
    <property type="entry name" value="GALECTIN-7"/>
    <property type="match status" value="1"/>
</dbReference>
<dbReference type="SMART" id="SM00908">
    <property type="entry name" value="Gal-bind_lectin"/>
    <property type="match status" value="1"/>
</dbReference>
<sequence length="139" mass="15780">MAEIYKVPYRTSLANGFEVGTVMRIRGVVPKNADRFYINLLCSDEPDSEIVLHFNPRLDESSVVFNALKCGDWVLEEFGSGSAFQRGEAFDLLLIAKIKGFKVVMEDKEYHHFRYRIAAGRAFLVEVGGDVQLELVKIF</sequence>
<dbReference type="Proteomes" id="UP000265300">
    <property type="component" value="Unplaced"/>
</dbReference>
<evidence type="ECO:0000313" key="5">
    <source>
        <dbReference type="RefSeq" id="XP_007471173.1"/>
    </source>
</evidence>
<keyword evidence="1 2" id="KW-0430">Lectin</keyword>
<dbReference type="RefSeq" id="XP_007471173.1">
    <property type="nucleotide sequence ID" value="XM_007471111.1"/>
</dbReference>
<dbReference type="InterPro" id="IPR013320">
    <property type="entry name" value="ConA-like_dom_sf"/>
</dbReference>
<dbReference type="InterPro" id="IPR044156">
    <property type="entry name" value="Galectin-like"/>
</dbReference>
<organism evidence="4 5">
    <name type="scientific">Lipotes vexillifer</name>
    <name type="common">Yangtze river dolphin</name>
    <dbReference type="NCBI Taxonomy" id="118797"/>
    <lineage>
        <taxon>Eukaryota</taxon>
        <taxon>Metazoa</taxon>
        <taxon>Chordata</taxon>
        <taxon>Craniata</taxon>
        <taxon>Vertebrata</taxon>
        <taxon>Euteleostomi</taxon>
        <taxon>Mammalia</taxon>
        <taxon>Eutheria</taxon>
        <taxon>Laurasiatheria</taxon>
        <taxon>Artiodactyla</taxon>
        <taxon>Whippomorpha</taxon>
        <taxon>Cetacea</taxon>
        <taxon>Odontoceti</taxon>
        <taxon>Lipotidae</taxon>
        <taxon>Lipotes</taxon>
    </lineage>
</organism>
<evidence type="ECO:0000256" key="2">
    <source>
        <dbReference type="RuleBase" id="RU102079"/>
    </source>
</evidence>
<proteinExistence type="predicted"/>
<evidence type="ECO:0000313" key="4">
    <source>
        <dbReference type="Proteomes" id="UP000265300"/>
    </source>
</evidence>
<dbReference type="SMART" id="SM00276">
    <property type="entry name" value="GLECT"/>
    <property type="match status" value="1"/>
</dbReference>
<dbReference type="PANTHER" id="PTHR11346">
    <property type="entry name" value="GALECTIN"/>
    <property type="match status" value="1"/>
</dbReference>
<dbReference type="PROSITE" id="PS51304">
    <property type="entry name" value="GALECTIN"/>
    <property type="match status" value="1"/>
</dbReference>
<dbReference type="InParanoid" id="A0A340YDU9"/>
<dbReference type="Pfam" id="PF00337">
    <property type="entry name" value="Gal-bind_lectin"/>
    <property type="match status" value="1"/>
</dbReference>
<protein>
    <recommendedName>
        <fullName evidence="2">Galectin</fullName>
    </recommendedName>
</protein>
<dbReference type="Gene3D" id="2.60.120.200">
    <property type="match status" value="1"/>
</dbReference>
<accession>A0A340YDU9</accession>
<dbReference type="SUPFAM" id="SSF49899">
    <property type="entry name" value="Concanavalin A-like lectins/glucanases"/>
    <property type="match status" value="1"/>
</dbReference>
<dbReference type="FunCoup" id="A0A340YDU9">
    <property type="interactions" value="8"/>
</dbReference>
<feature type="domain" description="Galectin" evidence="3">
    <location>
        <begin position="9"/>
        <end position="139"/>
    </location>
</feature>
<dbReference type="OrthoDB" id="6251307at2759"/>
<dbReference type="InterPro" id="IPR001079">
    <property type="entry name" value="Galectin_CRD"/>
</dbReference>
<dbReference type="CTD" id="3963"/>
<dbReference type="KEGG" id="lve:103083935"/>
<dbReference type="STRING" id="118797.A0A340YDU9"/>
<dbReference type="CDD" id="cd00070">
    <property type="entry name" value="GLECT"/>
    <property type="match status" value="1"/>
</dbReference>